<evidence type="ECO:0000313" key="1">
    <source>
        <dbReference type="EMBL" id="KAI4468195.1"/>
    </source>
</evidence>
<comment type="caution">
    <text evidence="1">The sequence shown here is derived from an EMBL/GenBank/DDBJ whole genome shotgun (WGS) entry which is preliminary data.</text>
</comment>
<dbReference type="Proteomes" id="UP001056778">
    <property type="component" value="Chromosome 2"/>
</dbReference>
<sequence length="1203" mass="140277">MDNNELRDMLQVFFECNKNRLEAVRRYGVRFPDREIPDSKIFQRIETNLKNYGSFKKPKTQKRKFSEDKELDVLLAVQENSQTSTREIAHNIGVSKTTVHGILRKHKLKPYVARKRLFEHGVNGILADEMGLGKTVQVIALICNLIREIRGPFLIVVPLSTLPNWMREFERFAPEIPVVKYHGDRQTRFELMRNILKTYRVGENDCRPVVITTLHMVFSETNFFKKITWKYLILDEGHCLKNIESRTSRTMRELKCLNKLILTGTPLQNNLRELWALLNFIMPNIFKNMNTFSSLFLIEDFDDNSKIVKEEKNNNVISSLHKIIQPFMLRRLKADVLKDLVPKKEVTVYCPLTNLQRTLYMYAIKKDVVALQRIKDENEEEEPIYEGRPKRKCVTRKTYTESNIDDSFTDYEEAEKILGVKLELDKADGLQYFRQIKMTNPVMLFRRIVNHPYLVHMPLTPQKTVRVDENLVTESGKMLVLDIMLKKLKERNHKVLIFSTFVIMLDLIEEYMIMRNYTYSRIDGSRNLIDRDENVTRFNSDPDTFAFLISTRAGGLGLNLVAADTVIIYDRDWNPQVDTQAQDRCHRIGQTKPVMVYSLITKNTIDDRILNYSNMKKKLEVAVIKGGKYTNSTEIDEKPDLQELLSVLENDNSKLVIHENGNIFSDEEWDKLLDRIGTFTGFHILNNFRCGYTLPTIAVQVRYRRTKHWDPKWKPLRRLKVLEIELPKYNESYDTLSEEETKSRLKEQGILPPRPWMERQFHISCTGGIFEPYVPPEGDGKVSPITTQIIEFQGHFRLKKTTFSTLLILLGKELETQSDNKGGRPTHGANKQLMISLWTFANQESYRSAADRFDVSISTAWEYFHKVINLLVKHREECIKWPKSYLEIETITNGFQKRAGIAGIIGAIGGTHILITQPHLMPNSYINRNKYHSIVLQGVCSANYMLIDCYAGWPGSIQDARVLRMSPLNTPMNNNLISDKHHILGDSAYPNQGAKQKLQFLEKKTRTMMAIRKIRSFEEDFDTTAFCNTAENIYIKSHEMLACKDKYKIREFITERAYPEVMHNMRDKTIHWKFIKSIELPRIVHARCTDIVTKENIFAQLTVRFHTQQVLAIYDRFGRLMYGSEIIAKDVLEYVVFEKHLANEYGVWRIHDKIIPDWMPDKEPSALTHKRILRSETQLQDSAIVPIEKKVPETNVKLSDNAT</sequence>
<gene>
    <name evidence="1" type="ORF">MML48_2g00005061</name>
</gene>
<keyword evidence="1" id="KW-0347">Helicase</keyword>
<reference evidence="1" key="1">
    <citation type="submission" date="2022-04" db="EMBL/GenBank/DDBJ databases">
        <title>Chromosome-scale genome assembly of Holotrichia oblita Faldermann.</title>
        <authorList>
            <person name="Rongchong L."/>
        </authorList>
    </citation>
    <scope>NUCLEOTIDE SEQUENCE</scope>
    <source>
        <strain evidence="1">81SQS9</strain>
    </source>
</reference>
<name>A0ACB9TN42_HOLOL</name>
<dbReference type="EMBL" id="CM043016">
    <property type="protein sequence ID" value="KAI4468195.1"/>
    <property type="molecule type" value="Genomic_DNA"/>
</dbReference>
<proteinExistence type="predicted"/>
<keyword evidence="1" id="KW-0067">ATP-binding</keyword>
<keyword evidence="2" id="KW-1185">Reference proteome</keyword>
<evidence type="ECO:0000313" key="2">
    <source>
        <dbReference type="Proteomes" id="UP001056778"/>
    </source>
</evidence>
<accession>A0ACB9TN42</accession>
<protein>
    <submittedName>
        <fullName evidence="1">Lymphoid-specific helicase</fullName>
    </submittedName>
</protein>
<keyword evidence="1" id="KW-0378">Hydrolase</keyword>
<keyword evidence="1" id="KW-0547">Nucleotide-binding</keyword>
<organism evidence="1 2">
    <name type="scientific">Holotrichia oblita</name>
    <name type="common">Chafer beetle</name>
    <dbReference type="NCBI Taxonomy" id="644536"/>
    <lineage>
        <taxon>Eukaryota</taxon>
        <taxon>Metazoa</taxon>
        <taxon>Ecdysozoa</taxon>
        <taxon>Arthropoda</taxon>
        <taxon>Hexapoda</taxon>
        <taxon>Insecta</taxon>
        <taxon>Pterygota</taxon>
        <taxon>Neoptera</taxon>
        <taxon>Endopterygota</taxon>
        <taxon>Coleoptera</taxon>
        <taxon>Polyphaga</taxon>
        <taxon>Scarabaeiformia</taxon>
        <taxon>Scarabaeidae</taxon>
        <taxon>Melolonthinae</taxon>
        <taxon>Holotrichia</taxon>
    </lineage>
</organism>